<keyword evidence="1" id="KW-0732">Signal</keyword>
<feature type="signal peptide" evidence="1">
    <location>
        <begin position="1"/>
        <end position="23"/>
    </location>
</feature>
<protein>
    <recommendedName>
        <fullName evidence="4">Peptidase S1 domain-containing protein</fullName>
    </recommendedName>
</protein>
<dbReference type="AlphaFoldDB" id="A0A397UIF0"/>
<evidence type="ECO:0000256" key="1">
    <source>
        <dbReference type="SAM" id="SignalP"/>
    </source>
</evidence>
<evidence type="ECO:0000313" key="2">
    <source>
        <dbReference type="EMBL" id="RIB10000.1"/>
    </source>
</evidence>
<organism evidence="2 3">
    <name type="scientific">Gigaspora rosea</name>
    <dbReference type="NCBI Taxonomy" id="44941"/>
    <lineage>
        <taxon>Eukaryota</taxon>
        <taxon>Fungi</taxon>
        <taxon>Fungi incertae sedis</taxon>
        <taxon>Mucoromycota</taxon>
        <taxon>Glomeromycotina</taxon>
        <taxon>Glomeromycetes</taxon>
        <taxon>Diversisporales</taxon>
        <taxon>Gigasporaceae</taxon>
        <taxon>Gigaspora</taxon>
    </lineage>
</organism>
<comment type="caution">
    <text evidence="2">The sequence shown here is derived from an EMBL/GenBank/DDBJ whole genome shotgun (WGS) entry which is preliminary data.</text>
</comment>
<dbReference type="EMBL" id="QKWP01001301">
    <property type="protein sequence ID" value="RIB10000.1"/>
    <property type="molecule type" value="Genomic_DNA"/>
</dbReference>
<evidence type="ECO:0000313" key="3">
    <source>
        <dbReference type="Proteomes" id="UP000266673"/>
    </source>
</evidence>
<accession>A0A397UIF0</accession>
<gene>
    <name evidence="2" type="ORF">C2G38_2251026</name>
</gene>
<reference evidence="2 3" key="1">
    <citation type="submission" date="2018-06" db="EMBL/GenBank/DDBJ databases">
        <title>Comparative genomics reveals the genomic features of Rhizophagus irregularis, R. cerebriforme, R. diaphanum and Gigaspora rosea, and their symbiotic lifestyle signature.</title>
        <authorList>
            <person name="Morin E."/>
            <person name="San Clemente H."/>
            <person name="Chen E.C.H."/>
            <person name="De La Providencia I."/>
            <person name="Hainaut M."/>
            <person name="Kuo A."/>
            <person name="Kohler A."/>
            <person name="Murat C."/>
            <person name="Tang N."/>
            <person name="Roy S."/>
            <person name="Loubradou J."/>
            <person name="Henrissat B."/>
            <person name="Grigoriev I.V."/>
            <person name="Corradi N."/>
            <person name="Roux C."/>
            <person name="Martin F.M."/>
        </authorList>
    </citation>
    <scope>NUCLEOTIDE SEQUENCE [LARGE SCALE GENOMIC DNA]</scope>
    <source>
        <strain evidence="2 3">DAOM 194757</strain>
    </source>
</reference>
<keyword evidence="3" id="KW-1185">Reference proteome</keyword>
<evidence type="ECO:0008006" key="4">
    <source>
        <dbReference type="Google" id="ProtNLM"/>
    </source>
</evidence>
<name>A0A397UIF0_9GLOM</name>
<proteinExistence type="predicted"/>
<dbReference type="Proteomes" id="UP000266673">
    <property type="component" value="Unassembled WGS sequence"/>
</dbReference>
<sequence length="296" mass="34071">MRNIFLIILIFIFTLQKSPITNAQNEVLARLWNIPDDQIMNFLNRENFLKHADFIVKQQDQYLNADTYSGSYIRATDNNIVFYTIDETPVDIIIIKDLIYEVASERNPVLVAIFIDVELNNVVDLLDNEQPNSNASAINSRAITIPLLAGDGFCNIDEDITCSLGFFGMRQTAAGTMENVFVTSGRCYRYEMEYFLKPWGPLGIQHDISHHIGRMDEYRGYREYDYGILRITGEVEPVPSIKNLDSNYYPQIMTWNRNLIPNIHVGIHLCKSGYNTRVTCGYLRSNDAVFYDFTDP</sequence>
<dbReference type="OrthoDB" id="2426014at2759"/>
<feature type="chain" id="PRO_5017439731" description="Peptidase S1 domain-containing protein" evidence="1">
    <location>
        <begin position="24"/>
        <end position="296"/>
    </location>
</feature>